<keyword evidence="2 7" id="KW-0813">Transport</keyword>
<keyword evidence="6 7" id="KW-0472">Membrane</keyword>
<evidence type="ECO:0000256" key="7">
    <source>
        <dbReference type="RuleBase" id="RU363032"/>
    </source>
</evidence>
<keyword evidence="3" id="KW-1003">Cell membrane</keyword>
<feature type="transmembrane region" description="Helical" evidence="7">
    <location>
        <begin position="12"/>
        <end position="35"/>
    </location>
</feature>
<evidence type="ECO:0000313" key="9">
    <source>
        <dbReference type="EMBL" id="PWJ89646.1"/>
    </source>
</evidence>
<dbReference type="RefSeq" id="WP_109605413.1">
    <property type="nucleotide sequence ID" value="NZ_QGGI01000014.1"/>
</dbReference>
<dbReference type="PANTHER" id="PTHR30193">
    <property type="entry name" value="ABC TRANSPORTER PERMEASE PROTEIN"/>
    <property type="match status" value="1"/>
</dbReference>
<evidence type="ECO:0000256" key="2">
    <source>
        <dbReference type="ARBA" id="ARBA00022448"/>
    </source>
</evidence>
<reference evidence="9 10" key="1">
    <citation type="submission" date="2018-05" db="EMBL/GenBank/DDBJ databases">
        <title>Genomic Encyclopedia of Type Strains, Phase IV (KMG-IV): sequencing the most valuable type-strain genomes for metagenomic binning, comparative biology and taxonomic classification.</title>
        <authorList>
            <person name="Goeker M."/>
        </authorList>
    </citation>
    <scope>NUCLEOTIDE SEQUENCE [LARGE SCALE GENOMIC DNA]</scope>
    <source>
        <strain evidence="9 10">DSM 24906</strain>
    </source>
</reference>
<name>A0AA45C5V8_9BACT</name>
<keyword evidence="5 7" id="KW-1133">Transmembrane helix</keyword>
<evidence type="ECO:0000256" key="6">
    <source>
        <dbReference type="ARBA" id="ARBA00023136"/>
    </source>
</evidence>
<dbReference type="Proteomes" id="UP000245921">
    <property type="component" value="Unassembled WGS sequence"/>
</dbReference>
<sequence length="293" mass="33932">MRTRTSTKSIIMFLGPAIILLMIFLILPMITSFFISLTNFNTFALADWSKAKFIGFENFIDLFEDELFWKSLFNTFYALIIAMPLTIILALFFAVLINREQTYFKNFFKVGFYLPFVTNTVAIAIVWKWILNPEYGLLNWFLGLFGINGPNWIGDPNWAMPSIIMLVVWKALGYNIIIFYAGLQNIPEFLYEAAELDGASRWQQFLKITVPMLRPTTYFVSVMVLIGYLQLFEEPYMLTNGGPLDSTLSVVLYLYRQGFKFFNLGYASSIAVILFLIIFILTILQTKLKKTEY</sequence>
<evidence type="ECO:0000256" key="1">
    <source>
        <dbReference type="ARBA" id="ARBA00004651"/>
    </source>
</evidence>
<keyword evidence="4 7" id="KW-0812">Transmembrane</keyword>
<dbReference type="InterPro" id="IPR051393">
    <property type="entry name" value="ABC_transporter_permease"/>
</dbReference>
<dbReference type="InterPro" id="IPR035906">
    <property type="entry name" value="MetI-like_sf"/>
</dbReference>
<dbReference type="PROSITE" id="PS50928">
    <property type="entry name" value="ABC_TM1"/>
    <property type="match status" value="1"/>
</dbReference>
<feature type="transmembrane region" description="Helical" evidence="7">
    <location>
        <begin position="212"/>
        <end position="231"/>
    </location>
</feature>
<dbReference type="PANTHER" id="PTHR30193:SF37">
    <property type="entry name" value="INNER MEMBRANE ABC TRANSPORTER PERMEASE PROTEIN YCJO"/>
    <property type="match status" value="1"/>
</dbReference>
<proteinExistence type="inferred from homology"/>
<evidence type="ECO:0000259" key="8">
    <source>
        <dbReference type="PROSITE" id="PS50928"/>
    </source>
</evidence>
<dbReference type="InterPro" id="IPR000515">
    <property type="entry name" value="MetI-like"/>
</dbReference>
<dbReference type="Gene3D" id="1.10.3720.10">
    <property type="entry name" value="MetI-like"/>
    <property type="match status" value="1"/>
</dbReference>
<comment type="subcellular location">
    <subcellularLocation>
        <location evidence="1 7">Cell membrane</location>
        <topology evidence="1 7">Multi-pass membrane protein</topology>
    </subcellularLocation>
</comment>
<dbReference type="GO" id="GO:0055085">
    <property type="term" value="P:transmembrane transport"/>
    <property type="evidence" value="ECO:0007669"/>
    <property type="project" value="InterPro"/>
</dbReference>
<feature type="domain" description="ABC transmembrane type-1" evidence="8">
    <location>
        <begin position="72"/>
        <end position="285"/>
    </location>
</feature>
<gene>
    <name evidence="9" type="ORF">C7380_11449</name>
</gene>
<dbReference type="EMBL" id="QGGI01000014">
    <property type="protein sequence ID" value="PWJ89646.1"/>
    <property type="molecule type" value="Genomic_DNA"/>
</dbReference>
<comment type="caution">
    <text evidence="9">The sequence shown here is derived from an EMBL/GenBank/DDBJ whole genome shotgun (WGS) entry which is preliminary data.</text>
</comment>
<evidence type="ECO:0000256" key="3">
    <source>
        <dbReference type="ARBA" id="ARBA00022475"/>
    </source>
</evidence>
<feature type="transmembrane region" description="Helical" evidence="7">
    <location>
        <begin position="110"/>
        <end position="130"/>
    </location>
</feature>
<feature type="transmembrane region" description="Helical" evidence="7">
    <location>
        <begin position="76"/>
        <end position="98"/>
    </location>
</feature>
<organism evidence="9 10">
    <name type="scientific">Oceanotoga teriensis</name>
    <dbReference type="NCBI Taxonomy" id="515440"/>
    <lineage>
        <taxon>Bacteria</taxon>
        <taxon>Thermotogati</taxon>
        <taxon>Thermotogota</taxon>
        <taxon>Thermotogae</taxon>
        <taxon>Petrotogales</taxon>
        <taxon>Petrotogaceae</taxon>
        <taxon>Oceanotoga</taxon>
    </lineage>
</organism>
<dbReference type="AlphaFoldDB" id="A0AA45C5V8"/>
<evidence type="ECO:0000313" key="10">
    <source>
        <dbReference type="Proteomes" id="UP000245921"/>
    </source>
</evidence>
<dbReference type="CDD" id="cd06261">
    <property type="entry name" value="TM_PBP2"/>
    <property type="match status" value="1"/>
</dbReference>
<feature type="transmembrane region" description="Helical" evidence="7">
    <location>
        <begin position="158"/>
        <end position="181"/>
    </location>
</feature>
<dbReference type="Pfam" id="PF00528">
    <property type="entry name" value="BPD_transp_1"/>
    <property type="match status" value="1"/>
</dbReference>
<comment type="similarity">
    <text evidence="7">Belongs to the binding-protein-dependent transport system permease family.</text>
</comment>
<protein>
    <submittedName>
        <fullName evidence="9">Carbohydrate ABC transporter membrane protein 1 (CUT1 family)</fullName>
    </submittedName>
</protein>
<keyword evidence="10" id="KW-1185">Reference proteome</keyword>
<evidence type="ECO:0000256" key="4">
    <source>
        <dbReference type="ARBA" id="ARBA00022692"/>
    </source>
</evidence>
<dbReference type="GO" id="GO:0005886">
    <property type="term" value="C:plasma membrane"/>
    <property type="evidence" value="ECO:0007669"/>
    <property type="project" value="UniProtKB-SubCell"/>
</dbReference>
<feature type="transmembrane region" description="Helical" evidence="7">
    <location>
        <begin position="264"/>
        <end position="284"/>
    </location>
</feature>
<dbReference type="SUPFAM" id="SSF160964">
    <property type="entry name" value="MalF N-terminal region-like"/>
    <property type="match status" value="1"/>
</dbReference>
<evidence type="ECO:0000256" key="5">
    <source>
        <dbReference type="ARBA" id="ARBA00022989"/>
    </source>
</evidence>
<dbReference type="SUPFAM" id="SSF161098">
    <property type="entry name" value="MetI-like"/>
    <property type="match status" value="1"/>
</dbReference>
<accession>A0AA45C5V8</accession>